<evidence type="ECO:0000259" key="3">
    <source>
        <dbReference type="Pfam" id="PF14159"/>
    </source>
</evidence>
<dbReference type="PANTHER" id="PTHR33222:SF22">
    <property type="entry name" value="OS02G0731600 PROTEIN"/>
    <property type="match status" value="1"/>
</dbReference>
<comment type="subcellular location">
    <subcellularLocation>
        <location evidence="1">Membrane</location>
        <topology evidence="1">Multi-pass membrane protein</topology>
    </subcellularLocation>
</comment>
<protein>
    <recommendedName>
        <fullName evidence="3">Cyanobacterial aminoacyl-tRNA synthetase CAAD domain-containing protein</fullName>
    </recommendedName>
</protein>
<dbReference type="InterPro" id="IPR033344">
    <property type="entry name" value="CURT1"/>
</dbReference>
<organism evidence="4">
    <name type="scientific">Oryza nivara</name>
    <name type="common">Indian wild rice</name>
    <name type="synonym">Oryza sativa f. spontanea</name>
    <dbReference type="NCBI Taxonomy" id="4536"/>
    <lineage>
        <taxon>Eukaryota</taxon>
        <taxon>Viridiplantae</taxon>
        <taxon>Streptophyta</taxon>
        <taxon>Embryophyta</taxon>
        <taxon>Tracheophyta</taxon>
        <taxon>Spermatophyta</taxon>
        <taxon>Magnoliopsida</taxon>
        <taxon>Liliopsida</taxon>
        <taxon>Poales</taxon>
        <taxon>Poaceae</taxon>
        <taxon>BOP clade</taxon>
        <taxon>Oryzoideae</taxon>
        <taxon>Oryzeae</taxon>
        <taxon>Oryzinae</taxon>
        <taxon>Oryza</taxon>
    </lineage>
</organism>
<name>A0A0E0GCU9_ORYNI</name>
<keyword evidence="2" id="KW-1133">Transmembrane helix</keyword>
<dbReference type="Proteomes" id="UP000006591">
    <property type="component" value="Chromosome 2"/>
</dbReference>
<evidence type="ECO:0000256" key="2">
    <source>
        <dbReference type="SAM" id="Phobius"/>
    </source>
</evidence>
<reference evidence="4" key="2">
    <citation type="submission" date="2018-04" db="EMBL/GenBank/DDBJ databases">
        <title>OnivRS2 (Oryza nivara Reference Sequence Version 2).</title>
        <authorList>
            <person name="Zhang J."/>
            <person name="Kudrna D."/>
            <person name="Lee S."/>
            <person name="Talag J."/>
            <person name="Rajasekar S."/>
            <person name="Welchert J."/>
            <person name="Hsing Y.-I."/>
            <person name="Wing R.A."/>
        </authorList>
    </citation>
    <scope>NUCLEOTIDE SEQUENCE [LARGE SCALE GENOMIC DNA]</scope>
    <source>
        <strain evidence="4">SL10</strain>
    </source>
</reference>
<dbReference type="Pfam" id="PF14159">
    <property type="entry name" value="CAAD"/>
    <property type="match status" value="1"/>
</dbReference>
<dbReference type="Gramene" id="ONIVA02G34830.1">
    <property type="protein sequence ID" value="ONIVA02G34830.1"/>
    <property type="gene ID" value="ONIVA02G34830"/>
</dbReference>
<dbReference type="HOGENOM" id="CLU_848315_0_0_1"/>
<sequence>MAATACSTAPLLGGARLPAVGAALPPPSVLLLPQRNFPSPLRLHDAPRLSLLRARASSDDTSSSAATGDELIEDLKAKWDAVENKSTVLTYAGGAIVALWLSSVIVGAVNSVPLVRLHYIAPVNFVSVLVEQCSKFTCMWICYLLQLPKFMELVGLGYTGWFVYRYLLFKESRKELADDVDSLKKRIAGTDFDKFCVNFCANRVHEAYDRTQASLDTGHVRMVPRAGPCAIVTAHGAAAAEGRLTNRPFIRGRFSAFSFRTSYRIFLENSRVRRFSLYLVTRASRPGPSIRGLTVIIPTSAPCPPPPAAHNPCTNTVFDSVCMSHALA</sequence>
<dbReference type="GO" id="GO:0009535">
    <property type="term" value="C:chloroplast thylakoid membrane"/>
    <property type="evidence" value="ECO:0007669"/>
    <property type="project" value="TreeGrafter"/>
</dbReference>
<evidence type="ECO:0000313" key="4">
    <source>
        <dbReference type="EnsemblPlants" id="ONIVA02G34830.1"/>
    </source>
</evidence>
<dbReference type="PANTHER" id="PTHR33222">
    <property type="match status" value="1"/>
</dbReference>
<dbReference type="STRING" id="4536.A0A0E0GCU9"/>
<feature type="transmembrane region" description="Helical" evidence="2">
    <location>
        <begin position="88"/>
        <end position="109"/>
    </location>
</feature>
<dbReference type="EnsemblPlants" id="ONIVA02G34830.1">
    <property type="protein sequence ID" value="ONIVA02G34830.1"/>
    <property type="gene ID" value="ONIVA02G34830"/>
</dbReference>
<keyword evidence="2" id="KW-0472">Membrane</keyword>
<keyword evidence="2" id="KW-0812">Transmembrane</keyword>
<accession>A0A0E0GCU9</accession>
<evidence type="ECO:0000256" key="1">
    <source>
        <dbReference type="ARBA" id="ARBA00004141"/>
    </source>
</evidence>
<dbReference type="AlphaFoldDB" id="A0A0E0GCU9"/>
<reference evidence="4" key="1">
    <citation type="submission" date="2015-04" db="UniProtKB">
        <authorList>
            <consortium name="EnsemblPlants"/>
        </authorList>
    </citation>
    <scope>IDENTIFICATION</scope>
    <source>
        <strain evidence="4">SL10</strain>
    </source>
</reference>
<proteinExistence type="predicted"/>
<dbReference type="InterPro" id="IPR025564">
    <property type="entry name" value="CAAD_dom"/>
</dbReference>
<evidence type="ECO:0000313" key="5">
    <source>
        <dbReference type="Proteomes" id="UP000006591"/>
    </source>
</evidence>
<keyword evidence="5" id="KW-1185">Reference proteome</keyword>
<feature type="domain" description="Cyanobacterial aminoacyl-tRNA synthetase CAAD" evidence="3">
    <location>
        <begin position="147"/>
        <end position="189"/>
    </location>
</feature>
<dbReference type="eggNOG" id="ENOG502RZIT">
    <property type="taxonomic scope" value="Eukaryota"/>
</dbReference>